<evidence type="ECO:0000313" key="2">
    <source>
        <dbReference type="EMBL" id="KAJ8966371.1"/>
    </source>
</evidence>
<dbReference type="PANTHER" id="PTHR11289">
    <property type="entry name" value="BREAST CANCER TYPE 2 SUSCEPTIBILITY PROTEIN BRCA2"/>
    <property type="match status" value="1"/>
</dbReference>
<dbReference type="Gene3D" id="2.40.50.140">
    <property type="entry name" value="Nucleic acid-binding proteins"/>
    <property type="match status" value="1"/>
</dbReference>
<dbReference type="SUPFAM" id="SSF50249">
    <property type="entry name" value="Nucleic acid-binding proteins"/>
    <property type="match status" value="1"/>
</dbReference>
<evidence type="ECO:0000313" key="3">
    <source>
        <dbReference type="Proteomes" id="UP001162164"/>
    </source>
</evidence>
<dbReference type="PANTHER" id="PTHR11289:SF0">
    <property type="entry name" value="BREAST CANCER TYPE 2 SUSCEPTIBILITY PROTEIN"/>
    <property type="match status" value="1"/>
</dbReference>
<comment type="caution">
    <text evidence="2">The sequence shown here is derived from an EMBL/GenBank/DDBJ whole genome shotgun (WGS) entry which is preliminary data.</text>
</comment>
<evidence type="ECO:0000259" key="1">
    <source>
        <dbReference type="Pfam" id="PF09104"/>
    </source>
</evidence>
<sequence>MNCDGCYPLEKKKAEDRAVQQWENGRYKKLEEVEETIRNEFEISHKKQKSHSIKQHSVSDSTSPEILCDMLADGEDSDYNMQDMSSTQLAAIIDYKDKAERRKQEEIAQKINETVNKLQLNKRHVYPMLKVQVIDVNSDSNRGFILKLSALVTRTYIYYEKEPQRGELYTTKKTMFKPEPAVPLLYNDFRRRLTTLEEVSQKGHSPMFEEFDTVGLVVEVKAEETTQEAWLVDASGRLLLVYVTKGPRNCLIMDNLKRGYATTACNLVYRGLCHNDTVVLAMAGLSTVFSCYSQYRHLHEGLLAFQQQLPKDLDALLSDCDKKIESYRNSRNMNTRNSQTFLDDSDDYTLVSSKLTRTDVALSLIDVDTLN</sequence>
<protein>
    <recommendedName>
        <fullName evidence="1">BRCA2 OB3 domain-containing protein</fullName>
    </recommendedName>
</protein>
<dbReference type="EMBL" id="JAPWTJ010002380">
    <property type="protein sequence ID" value="KAJ8966371.1"/>
    <property type="molecule type" value="Genomic_DNA"/>
</dbReference>
<dbReference type="InterPro" id="IPR015188">
    <property type="entry name" value="BRCA2_OB_3"/>
</dbReference>
<reference evidence="2" key="1">
    <citation type="journal article" date="2023" name="Insect Mol. Biol.">
        <title>Genome sequencing provides insights into the evolution of gene families encoding plant cell wall-degrading enzymes in longhorned beetles.</title>
        <authorList>
            <person name="Shin N.R."/>
            <person name="Okamura Y."/>
            <person name="Kirsch R."/>
            <person name="Pauchet Y."/>
        </authorList>
    </citation>
    <scope>NUCLEOTIDE SEQUENCE</scope>
    <source>
        <strain evidence="2">MMC_N1</strain>
    </source>
</reference>
<dbReference type="Pfam" id="PF09104">
    <property type="entry name" value="BRCA-2_OB3"/>
    <property type="match status" value="1"/>
</dbReference>
<accession>A0ABQ9IUW6</accession>
<dbReference type="InterPro" id="IPR015525">
    <property type="entry name" value="BRCA2"/>
</dbReference>
<feature type="domain" description="BRCA2 OB3" evidence="1">
    <location>
        <begin position="191"/>
        <end position="327"/>
    </location>
</feature>
<dbReference type="Gene3D" id="6.10.70.10">
    <property type="match status" value="1"/>
</dbReference>
<name>A0ABQ9IUW6_9CUCU</name>
<dbReference type="Proteomes" id="UP001162164">
    <property type="component" value="Unassembled WGS sequence"/>
</dbReference>
<dbReference type="SUPFAM" id="SSF81878">
    <property type="entry name" value="BRCA2 tower domain"/>
    <property type="match status" value="1"/>
</dbReference>
<organism evidence="2 3">
    <name type="scientific">Molorchus minor</name>
    <dbReference type="NCBI Taxonomy" id="1323400"/>
    <lineage>
        <taxon>Eukaryota</taxon>
        <taxon>Metazoa</taxon>
        <taxon>Ecdysozoa</taxon>
        <taxon>Arthropoda</taxon>
        <taxon>Hexapoda</taxon>
        <taxon>Insecta</taxon>
        <taxon>Pterygota</taxon>
        <taxon>Neoptera</taxon>
        <taxon>Endopterygota</taxon>
        <taxon>Coleoptera</taxon>
        <taxon>Polyphaga</taxon>
        <taxon>Cucujiformia</taxon>
        <taxon>Chrysomeloidea</taxon>
        <taxon>Cerambycidae</taxon>
        <taxon>Lamiinae</taxon>
        <taxon>Monochamini</taxon>
        <taxon>Molorchus</taxon>
    </lineage>
</organism>
<gene>
    <name evidence="2" type="ORF">NQ317_015943</name>
</gene>
<keyword evidence="3" id="KW-1185">Reference proteome</keyword>
<proteinExistence type="predicted"/>
<dbReference type="InterPro" id="IPR012340">
    <property type="entry name" value="NA-bd_OB-fold"/>
</dbReference>